<dbReference type="Pfam" id="PF08742">
    <property type="entry name" value="C8"/>
    <property type="match status" value="2"/>
</dbReference>
<dbReference type="SUPFAM" id="SSF57625">
    <property type="entry name" value="Invertebrate chitin-binding proteins"/>
    <property type="match status" value="1"/>
</dbReference>
<evidence type="ECO:0000256" key="2">
    <source>
        <dbReference type="ARBA" id="ARBA00009456"/>
    </source>
</evidence>
<evidence type="ECO:0000256" key="7">
    <source>
        <dbReference type="SAM" id="MobiDB-lite"/>
    </source>
</evidence>
<dbReference type="PROSITE" id="PS01225">
    <property type="entry name" value="CTCK_2"/>
    <property type="match status" value="1"/>
</dbReference>
<dbReference type="SMART" id="SM00214">
    <property type="entry name" value="VWC"/>
    <property type="match status" value="3"/>
</dbReference>
<dbReference type="EMBL" id="VCGU01000002">
    <property type="protein sequence ID" value="TRY79208.1"/>
    <property type="molecule type" value="Genomic_DNA"/>
</dbReference>
<dbReference type="InterPro" id="IPR001007">
    <property type="entry name" value="VWF_dom"/>
</dbReference>
<dbReference type="PROSITE" id="PS50940">
    <property type="entry name" value="CHIT_BIND_II"/>
    <property type="match status" value="1"/>
</dbReference>
<feature type="domain" description="CTCK" evidence="8">
    <location>
        <begin position="2123"/>
        <end position="2219"/>
    </location>
</feature>
<dbReference type="STRING" id="6832.A0A553PNE6"/>
<dbReference type="Pfam" id="PF01826">
    <property type="entry name" value="TIL"/>
    <property type="match status" value="1"/>
</dbReference>
<dbReference type="PROSITE" id="PS01208">
    <property type="entry name" value="VWFC_1"/>
    <property type="match status" value="1"/>
</dbReference>
<dbReference type="InterPro" id="IPR036508">
    <property type="entry name" value="Chitin-bd_dom_sf"/>
</dbReference>
<dbReference type="PROSITE" id="PS51233">
    <property type="entry name" value="VWFD"/>
    <property type="match status" value="2"/>
</dbReference>
<dbReference type="SUPFAM" id="SSF49785">
    <property type="entry name" value="Galactose-binding domain-like"/>
    <property type="match status" value="2"/>
</dbReference>
<dbReference type="InterPro" id="IPR014853">
    <property type="entry name" value="VWF/SSPO/ZAN-like_Cys-rich_dom"/>
</dbReference>
<dbReference type="Pfam" id="PF00754">
    <property type="entry name" value="F5_F8_type_C"/>
    <property type="match status" value="2"/>
</dbReference>
<feature type="domain" description="VWFD" evidence="12">
    <location>
        <begin position="1350"/>
        <end position="1532"/>
    </location>
</feature>
<dbReference type="InterPro" id="IPR002172">
    <property type="entry name" value="LDrepeatLR_classA_rpt"/>
</dbReference>
<feature type="region of interest" description="Disordered" evidence="7">
    <location>
        <begin position="169"/>
        <end position="198"/>
    </location>
</feature>
<dbReference type="OMA" id="NANGEHE"/>
<dbReference type="InterPro" id="IPR008979">
    <property type="entry name" value="Galactose-bd-like_sf"/>
</dbReference>
<protein>
    <recommendedName>
        <fullName evidence="15">Hemocytin</fullName>
    </recommendedName>
</protein>
<feature type="region of interest" description="Disordered" evidence="7">
    <location>
        <begin position="2247"/>
        <end position="2268"/>
    </location>
</feature>
<dbReference type="SMART" id="SM00832">
    <property type="entry name" value="C8"/>
    <property type="match status" value="2"/>
</dbReference>
<proteinExistence type="inferred from homology"/>
<dbReference type="CDD" id="cd19941">
    <property type="entry name" value="TIL"/>
    <property type="match status" value="1"/>
</dbReference>
<keyword evidence="4 6" id="KW-1015">Disulfide bond</keyword>
<dbReference type="SMART" id="SM00041">
    <property type="entry name" value="CT"/>
    <property type="match status" value="1"/>
</dbReference>
<dbReference type="Gene3D" id="3.20.20.80">
    <property type="entry name" value="Glycosidases"/>
    <property type="match status" value="1"/>
</dbReference>
<dbReference type="PROSITE" id="PS01185">
    <property type="entry name" value="CTCK_1"/>
    <property type="match status" value="1"/>
</dbReference>
<accession>A0A553PNE6</accession>
<evidence type="ECO:0000259" key="9">
    <source>
        <dbReference type="PROSITE" id="PS50022"/>
    </source>
</evidence>
<comment type="caution">
    <text evidence="6">Lacks conserved residue(s) required for the propagation of feature annotation.</text>
</comment>
<keyword evidence="14" id="KW-1185">Reference proteome</keyword>
<dbReference type="GO" id="GO:0008061">
    <property type="term" value="F:chitin binding"/>
    <property type="evidence" value="ECO:0007669"/>
    <property type="project" value="InterPro"/>
</dbReference>
<dbReference type="InterPro" id="IPR002557">
    <property type="entry name" value="Chitin-bd_dom"/>
</dbReference>
<dbReference type="InterPro" id="IPR036084">
    <property type="entry name" value="Ser_inhib-like_sf"/>
</dbReference>
<feature type="region of interest" description="Disordered" evidence="7">
    <location>
        <begin position="14"/>
        <end position="42"/>
    </location>
</feature>
<evidence type="ECO:0000256" key="4">
    <source>
        <dbReference type="ARBA" id="ARBA00023157"/>
    </source>
</evidence>
<sequence>MECDWSHNVAQLRPKCQVKEPPTTQRTTTTTMSTTPTPDDHGSIQECDPNVPHIPHESDCELFYHCSHAQYGGSPHKVLKRCGPGTLFHPISMTCTWPNQVIQVKPECGNNEYITVTSTSTPEPTTTTIVIKSTSSPLKKCEDGRQAPSCSRHNLNAIELKSLVNDPNDPLSDDAFSSSSSKDQGPPASARMPTSSQSLVDEGIHSTFHSASACKPLDHFIAFFSDTPMRYKRQAEVNKLLIHDVQCLTADEYNAGMTSGLFGIMSGEFYLTVCGPKACCETGHLDNAFNNWERGQVGNGPSKSRIIGQDCLISSECLSFKTDTFDGSDIGQCDHFDIGDSYGNSVEITLRHAGHNGGHLKWIRVNGIGGTVYQCIIDEKLDDDDTKSYGCERIHGPDFNPVEEQTFERLEDVNHQHSGYRNFQKRDVWEPEFVDTHQYLQVSFESAEPIYGVVIKGDSDQGAYVTSYYVMYSWDGISYSYVENTYGEPQLFKGSVDSANPVRVIFENPIEARYVRINPHTWVGTISLQVDILGCHTIDKTTVTTDPSTTFAYLETTTQPPTPDVKCQQPMGIDQGLLPSSSITVSSVYGNDQAQYGKSMLQLSSGGGWRPATDSSSEFIKIDFTGLRDLTGIQIGGGADSNDRVEVFRVIFSQDGTNWNKILDTSGVEKVFLGNHDSSSVELNYFRRPIRARYLKVIPLKWNRSIGMRLEVLGCYEPYAEKMSCDPCPNVPFESMPGCFCSEGLLWDGEGCVEQDRCPCYLGYQRYEIGTQFENEDCEECTCQPGGSTHCVPQECHRCSNPYLHPEITPQCECVCRGCASDSKLCPTDNTCVPITKWCDGINDCSDDELDCPVQETSKSPRLIDTTIEPLESTAKPIVTQMSVDTTPRTIKCKKPVCPPEFDLKETEIETIEGCVVYKCIHASKQFYCPPVTCAEGEVVEFFDRSQDFGFPPKVDPDRKPIKIEDETSIFGLERCPEYQCSMPTTTTTTTTTTTATSSSTTTPYFVPIENESKCIFDGPSINTFDGNQFKYTVCHHILAQDQSSSWRVSVKQDCVKPGKCRKSIRITQGSDDVTLEDTFKVKFRDNEYTPRQIALFTEKHTDFKVTKIGTNLVFRSKVHPFRVVLTKTGRVELEVESSFENKVDGLCGLFNGDSSDDKTSPDGEYLDASQEFGDSWQVPGSEPCATPTPEDQCPEEYRRKALRMCEMTTRFPPFNRCGHVVNFDQFISKCFESSCQCLKEMDAGKSSDDPVRTCRCKVMSNLVGECLEKDRSVVVEGWREQHLCESDCPSGQIFKDCHNTACEPTCDNFRQNVCAAFDETKICFPGCFCPEGSVRQGQDCVPKSTCRDCTCKINQRPHKYQTFDGKNFKYAANCSYVAVKHSSIEPDFEIHFTNEPCPNRSGDFCTTAVEAKIGGHSIHVGKSIQTNEMVLFVDAQKSDLESSTPEFKSAVKPNGEIQILLNGINVEILYNMEQGSFLIRMPSEYYGGKTVGICGNCNMFVKDDFTDKTGHIVDNTGKLFESWSTKLCQETTVPPTSLPQIKCINDNKAICRVVQSQAFSMCHPLIDPSPFLEDCQEQLCQDPNFSLCNILNEYGDACQDLGVCISWRQMANCSTLQCPSNREYHECPTKRSTRTCEDVKNEVQSQDIFMYARSGLNGYGSGLSEDDDDESNESETCSCPEGRVIQGSKCIPEELCDACQDTETGDIYGIGESWTSKCQSCSCHSNTNDSGTITRCRALDCLPGHGVCGIGQEWKKVSGSNGDQCCPTFSCIDIRRNCSEIAKPECSGEQSLKKVENYQECPTFVCECVAKSECPLLDDTTLVLKPGETALEVQGACCPKLEIKCTRETCPLPPKCPKFYKLIQHESDLCCPEFSCEHPNACIYSSNFSKNAPNVPSSIGYGIHETKEDNKELKELYAQWEDGPCKVCLCLPQEFSNPTAECTLNPCTPPELDSEDYLYAQKNGTLSAGECCPTYEKIACVQGNEAFYGGETIPTQDPCVKLSCIASGKSQLSKQSIAESCDNTCPLGWKLNPPETGKCCGKCKQVGCIREDTSEILELGQQFESKDGCVTHACVNVSGTLQLLKKEVSCPAIENCDGTISKDVNGCCNVCIPSSQPLTSSCSPVSQKPSETIGLIQEMHADHGYCQNNEPIPNFQECQGHCKSGNTYLSELSMHEADCKCCQTLVEETLKVVLSCEDNTYYTKEIKVPSRCQCLSCSSLQEQNTKDKHPNYEAFLGYQHIPLNGDVGTPKQMETQTNLKNDNEPPY</sequence>
<evidence type="ECO:0000259" key="12">
    <source>
        <dbReference type="PROSITE" id="PS51233"/>
    </source>
</evidence>
<dbReference type="Proteomes" id="UP000318571">
    <property type="component" value="Chromosome 6"/>
</dbReference>
<evidence type="ECO:0000259" key="8">
    <source>
        <dbReference type="PROSITE" id="PS01225"/>
    </source>
</evidence>
<evidence type="ECO:0000313" key="13">
    <source>
        <dbReference type="EMBL" id="TRY79208.1"/>
    </source>
</evidence>
<evidence type="ECO:0000256" key="3">
    <source>
        <dbReference type="ARBA" id="ARBA00022737"/>
    </source>
</evidence>
<feature type="disulfide bond" evidence="6">
    <location>
        <begin position="2163"/>
        <end position="2215"/>
    </location>
</feature>
<dbReference type="PANTHER" id="PTHR11339">
    <property type="entry name" value="EXTRACELLULAR MATRIX GLYCOPROTEIN RELATED"/>
    <property type="match status" value="1"/>
</dbReference>
<keyword evidence="3" id="KW-0677">Repeat</keyword>
<feature type="domain" description="F5/8 type C" evidence="9">
    <location>
        <begin position="567"/>
        <end position="715"/>
    </location>
</feature>
<dbReference type="InterPro" id="IPR002919">
    <property type="entry name" value="TIL_dom"/>
</dbReference>
<feature type="disulfide bond" evidence="6">
    <location>
        <begin position="2159"/>
        <end position="2213"/>
    </location>
</feature>
<dbReference type="Pfam" id="PF00094">
    <property type="entry name" value="VWD"/>
    <property type="match status" value="2"/>
</dbReference>
<dbReference type="PANTHER" id="PTHR11339:SF402">
    <property type="entry name" value="VWFD DOMAIN-CONTAINING PROTEIN"/>
    <property type="match status" value="1"/>
</dbReference>
<dbReference type="SMART" id="SM00216">
    <property type="entry name" value="VWD"/>
    <property type="match status" value="2"/>
</dbReference>
<evidence type="ECO:0000256" key="6">
    <source>
        <dbReference type="PROSITE-ProRule" id="PRU00039"/>
    </source>
</evidence>
<keyword evidence="5" id="KW-0325">Glycoprotein</keyword>
<evidence type="ECO:0000313" key="14">
    <source>
        <dbReference type="Proteomes" id="UP000318571"/>
    </source>
</evidence>
<name>A0A553PNE6_TIGCA</name>
<gene>
    <name evidence="13" type="ORF">TCAL_10035</name>
</gene>
<organism evidence="13 14">
    <name type="scientific">Tigriopus californicus</name>
    <name type="common">Marine copepod</name>
    <dbReference type="NCBI Taxonomy" id="6832"/>
    <lineage>
        <taxon>Eukaryota</taxon>
        <taxon>Metazoa</taxon>
        <taxon>Ecdysozoa</taxon>
        <taxon>Arthropoda</taxon>
        <taxon>Crustacea</taxon>
        <taxon>Multicrustacea</taxon>
        <taxon>Hexanauplia</taxon>
        <taxon>Copepoda</taxon>
        <taxon>Harpacticoida</taxon>
        <taxon>Harpacticidae</taxon>
        <taxon>Tigriopus</taxon>
    </lineage>
</organism>
<dbReference type="GO" id="GO:0005576">
    <property type="term" value="C:extracellular region"/>
    <property type="evidence" value="ECO:0007669"/>
    <property type="project" value="UniProtKB-SubCell"/>
</dbReference>
<dbReference type="InterPro" id="IPR006207">
    <property type="entry name" value="Cys_knot_C"/>
</dbReference>
<evidence type="ECO:0008006" key="15">
    <source>
        <dbReference type="Google" id="ProtNLM"/>
    </source>
</evidence>
<evidence type="ECO:0000259" key="11">
    <source>
        <dbReference type="PROSITE" id="PS50940"/>
    </source>
</evidence>
<feature type="compositionally biased region" description="Low complexity" evidence="7">
    <location>
        <begin position="21"/>
        <end position="37"/>
    </location>
</feature>
<dbReference type="SMART" id="SM00231">
    <property type="entry name" value="FA58C"/>
    <property type="match status" value="2"/>
</dbReference>
<evidence type="ECO:0000259" key="10">
    <source>
        <dbReference type="PROSITE" id="PS50184"/>
    </source>
</evidence>
<comment type="caution">
    <text evidence="13">The sequence shown here is derived from an EMBL/GenBank/DDBJ whole genome shotgun (WGS) entry which is preliminary data.</text>
</comment>
<dbReference type="PROSITE" id="PS50184">
    <property type="entry name" value="VWFC_2"/>
    <property type="match status" value="1"/>
</dbReference>
<dbReference type="CDD" id="cd00112">
    <property type="entry name" value="LDLa"/>
    <property type="match status" value="1"/>
</dbReference>
<dbReference type="InterPro" id="IPR001846">
    <property type="entry name" value="VWF_type-D"/>
</dbReference>
<dbReference type="SMART" id="SM00494">
    <property type="entry name" value="ChtBD2"/>
    <property type="match status" value="1"/>
</dbReference>
<feature type="domain" description="VWFD" evidence="12">
    <location>
        <begin position="1012"/>
        <end position="1186"/>
    </location>
</feature>
<dbReference type="CDD" id="cd00057">
    <property type="entry name" value="FA58C"/>
    <property type="match status" value="2"/>
</dbReference>
<dbReference type="Gene3D" id="2.60.120.260">
    <property type="entry name" value="Galactose-binding domain-like"/>
    <property type="match status" value="2"/>
</dbReference>
<feature type="domain" description="F5/8 type C" evidence="9">
    <location>
        <begin position="429"/>
        <end position="535"/>
    </location>
</feature>
<feature type="domain" description="VWFC" evidence="10">
    <location>
        <begin position="1698"/>
        <end position="1773"/>
    </location>
</feature>
<evidence type="ECO:0000256" key="5">
    <source>
        <dbReference type="ARBA" id="ARBA00023180"/>
    </source>
</evidence>
<reference evidence="13 14" key="1">
    <citation type="journal article" date="2018" name="Nat. Ecol. Evol.">
        <title>Genomic signatures of mitonuclear coevolution across populations of Tigriopus californicus.</title>
        <authorList>
            <person name="Barreto F.S."/>
            <person name="Watson E.T."/>
            <person name="Lima T.G."/>
            <person name="Willett C.S."/>
            <person name="Edmands S."/>
            <person name="Li W."/>
            <person name="Burton R.S."/>
        </authorList>
    </citation>
    <scope>NUCLEOTIDE SEQUENCE [LARGE SCALE GENOMIC DNA]</scope>
    <source>
        <strain evidence="13 14">San Diego</strain>
    </source>
</reference>
<comment type="subcellular location">
    <subcellularLocation>
        <location evidence="1">Secreted</location>
        <location evidence="1">Extracellular space</location>
    </subcellularLocation>
</comment>
<dbReference type="Gene3D" id="2.10.25.10">
    <property type="entry name" value="Laminin"/>
    <property type="match status" value="1"/>
</dbReference>
<evidence type="ECO:0000256" key="1">
    <source>
        <dbReference type="ARBA" id="ARBA00004239"/>
    </source>
</evidence>
<dbReference type="InterPro" id="IPR050780">
    <property type="entry name" value="Mucin_vWF_Thrombospondin_sf"/>
</dbReference>
<dbReference type="PROSITE" id="PS01286">
    <property type="entry name" value="FA58C_2"/>
    <property type="match status" value="1"/>
</dbReference>
<dbReference type="InterPro" id="IPR000421">
    <property type="entry name" value="FA58C"/>
</dbReference>
<dbReference type="SUPFAM" id="SSF57567">
    <property type="entry name" value="Serine protease inhibitors"/>
    <property type="match status" value="1"/>
</dbReference>
<comment type="similarity">
    <text evidence="2">Belongs to the thrombospondin family.</text>
</comment>
<dbReference type="SMART" id="SM00192">
    <property type="entry name" value="LDLa"/>
    <property type="match status" value="1"/>
</dbReference>
<feature type="domain" description="Chitin-binding type-2" evidence="11">
    <location>
        <begin position="44"/>
        <end position="110"/>
    </location>
</feature>
<dbReference type="PROSITE" id="PS50022">
    <property type="entry name" value="FA58C_3"/>
    <property type="match status" value="2"/>
</dbReference>